<dbReference type="SUPFAM" id="SSF52087">
    <property type="entry name" value="CRAL/TRIO domain"/>
    <property type="match status" value="1"/>
</dbReference>
<dbReference type="SUPFAM" id="SSF46938">
    <property type="entry name" value="CRAL/TRIO N-terminal domain"/>
    <property type="match status" value="1"/>
</dbReference>
<organism evidence="2 3">
    <name type="scientific">Gomphillus americanus</name>
    <dbReference type="NCBI Taxonomy" id="1940652"/>
    <lineage>
        <taxon>Eukaryota</taxon>
        <taxon>Fungi</taxon>
        <taxon>Dikarya</taxon>
        <taxon>Ascomycota</taxon>
        <taxon>Pezizomycotina</taxon>
        <taxon>Lecanoromycetes</taxon>
        <taxon>OSLEUM clade</taxon>
        <taxon>Ostropomycetidae</taxon>
        <taxon>Ostropales</taxon>
        <taxon>Graphidaceae</taxon>
        <taxon>Gomphilloideae</taxon>
        <taxon>Gomphillus</taxon>
    </lineage>
</organism>
<dbReference type="Pfam" id="PF03765">
    <property type="entry name" value="CRAL_TRIO_N"/>
    <property type="match status" value="1"/>
</dbReference>
<dbReference type="InterPro" id="IPR011074">
    <property type="entry name" value="CRAL/TRIO_N_dom"/>
</dbReference>
<dbReference type="InterPro" id="IPR036273">
    <property type="entry name" value="CRAL/TRIO_N_dom_sf"/>
</dbReference>
<dbReference type="AlphaFoldDB" id="A0A8H3IMR4"/>
<dbReference type="InterPro" id="IPR001251">
    <property type="entry name" value="CRAL-TRIO_dom"/>
</dbReference>
<dbReference type="PANTHER" id="PTHR45657">
    <property type="entry name" value="CRAL-TRIO DOMAIN-CONTAINING PROTEIN YKL091C-RELATED"/>
    <property type="match status" value="1"/>
</dbReference>
<dbReference type="Pfam" id="PF00650">
    <property type="entry name" value="CRAL_TRIO"/>
    <property type="match status" value="1"/>
</dbReference>
<dbReference type="PANTHER" id="PTHR45657:SF3">
    <property type="entry name" value="TRANSPORTER, PUTATIVE (AFU_ORTHOLOGUE AFUA_5G09260)-RELATED"/>
    <property type="match status" value="1"/>
</dbReference>
<dbReference type="PROSITE" id="PS50191">
    <property type="entry name" value="CRAL_TRIO"/>
    <property type="match status" value="1"/>
</dbReference>
<evidence type="ECO:0000313" key="2">
    <source>
        <dbReference type="EMBL" id="CAF9926665.1"/>
    </source>
</evidence>
<reference evidence="2" key="1">
    <citation type="submission" date="2021-03" db="EMBL/GenBank/DDBJ databases">
        <authorList>
            <person name="Tagirdzhanova G."/>
        </authorList>
    </citation>
    <scope>NUCLEOTIDE SEQUENCE</scope>
</reference>
<comment type="caution">
    <text evidence="2">The sequence shown here is derived from an EMBL/GenBank/DDBJ whole genome shotgun (WGS) entry which is preliminary data.</text>
</comment>
<dbReference type="Gene3D" id="1.10.8.20">
    <property type="entry name" value="N-terminal domain of phosphatidylinositol transfer protein sec14p"/>
    <property type="match status" value="1"/>
</dbReference>
<dbReference type="InterPro" id="IPR036865">
    <property type="entry name" value="CRAL-TRIO_dom_sf"/>
</dbReference>
<dbReference type="Proteomes" id="UP000664169">
    <property type="component" value="Unassembled WGS sequence"/>
</dbReference>
<name>A0A8H3IMR4_9LECA</name>
<gene>
    <name evidence="2" type="ORF">GOMPHAMPRED_004206</name>
</gene>
<dbReference type="SMART" id="SM00516">
    <property type="entry name" value="SEC14"/>
    <property type="match status" value="1"/>
</dbReference>
<dbReference type="Gene3D" id="3.40.525.10">
    <property type="entry name" value="CRAL-TRIO lipid binding domain"/>
    <property type="match status" value="1"/>
</dbReference>
<sequence length="337" mass="37515">MSSQDSQERLEAPYIVALSTSQRQALMELRSWCVKNDVCWRTQNGINVNDDVALLRYLKARNWQVAAAAKQYSTTVSWRRKIGLDDLYENAGIDQFEAVSRLMPQWTGRRTREGVPLFVYSVAKTRPEDLLTTSKADPSLSSVFLPAEYSIRFVQPVCAALHPQGSMPVLAHIIDLNGVGVRHFWSLRSHLQKAASMATNHYPESVDRIFIVGAPSFFPTIWGYITKWFDAAITSKISVLSAEKAREVLTQHVNPCDLPQSFGGDLDWEYGMAPSFDSDVQTLLQSTGGDWIDGPVVLDMAPEGDSVTRAGSVLAVGIEKENRPRRILIANLSIPSN</sequence>
<dbReference type="EMBL" id="CAJPDQ010000025">
    <property type="protein sequence ID" value="CAF9926665.1"/>
    <property type="molecule type" value="Genomic_DNA"/>
</dbReference>
<dbReference type="OrthoDB" id="30289at2759"/>
<feature type="domain" description="CRAL-TRIO" evidence="1">
    <location>
        <begin position="95"/>
        <end position="270"/>
    </location>
</feature>
<dbReference type="CDD" id="cd00170">
    <property type="entry name" value="SEC14"/>
    <property type="match status" value="1"/>
</dbReference>
<keyword evidence="3" id="KW-1185">Reference proteome</keyword>
<evidence type="ECO:0000313" key="3">
    <source>
        <dbReference type="Proteomes" id="UP000664169"/>
    </source>
</evidence>
<accession>A0A8H3IMR4</accession>
<protein>
    <recommendedName>
        <fullName evidence="1">CRAL-TRIO domain-containing protein</fullName>
    </recommendedName>
</protein>
<evidence type="ECO:0000259" key="1">
    <source>
        <dbReference type="PROSITE" id="PS50191"/>
    </source>
</evidence>
<dbReference type="InterPro" id="IPR051026">
    <property type="entry name" value="PI/PC_transfer"/>
</dbReference>
<proteinExistence type="predicted"/>